<accession>A0ABT5MFP9</accession>
<dbReference type="SMART" id="SM00267">
    <property type="entry name" value="GGDEF"/>
    <property type="match status" value="1"/>
</dbReference>
<dbReference type="PANTHER" id="PTHR46663:SF3">
    <property type="entry name" value="SLL0267 PROTEIN"/>
    <property type="match status" value="1"/>
</dbReference>
<dbReference type="Pfam" id="PF00672">
    <property type="entry name" value="HAMP"/>
    <property type="match status" value="1"/>
</dbReference>
<dbReference type="PROSITE" id="PS50887">
    <property type="entry name" value="GGDEF"/>
    <property type="match status" value="1"/>
</dbReference>
<evidence type="ECO:0000313" key="5">
    <source>
        <dbReference type="EMBL" id="MDD0815409.1"/>
    </source>
</evidence>
<comment type="caution">
    <text evidence="5">The sequence shown here is derived from an EMBL/GenBank/DDBJ whole genome shotgun (WGS) entry which is preliminary data.</text>
</comment>
<dbReference type="CDD" id="cd01949">
    <property type="entry name" value="GGDEF"/>
    <property type="match status" value="1"/>
</dbReference>
<sequence>MKPGSIAFRLSLLLAAFSVFAAALASHYTFVTSRGLLRERAEHYLMTTTEVLGRHLQASLQSVSRDTVALAALAAAQGALEPGAAAAPARQALAQAFMAEMESHPDYLQIRLIGASAHGLERVRVQRQPTGLLRVADDDLQEKGHFPYVYEALPLPAGQVYMSELAASRDDALIGGSAMPSYTLSAPVVTAGGVQGVLVVQVAARAFLHGVSADLPDGFQLYMSNRWGDWLVHPDASQTFGFDRGQRVYIQDSFPDAARLLSGQAQQLVTSVRDGTGESVVAAFVRLPIGSEQEPRFWILGLAQPLSAIEGEASVLGRSIVQVLLLLCVAALVLAVLVSRVVTEPLKALAQATRVLGTGQRVQTLPTERTDEIGELARSFRLMEEQVWQQMTQLRTSHHAMDHLAHHDPLTGLPNRRMVEARLEQALHRTAQSQRPCAVLFVDLDHFKNINDGLGHDVGDAVLRGVAQRLGQTLRAGDTVGRLGGDEFVVVCQDLAGEDDATQLALKLKAQFEQPVLVEGMPVQVQASIGIAMAPRDGTEVRALLARADVGMYRAKQNGRNTYSFS</sequence>
<evidence type="ECO:0000259" key="4">
    <source>
        <dbReference type="PROSITE" id="PS50887"/>
    </source>
</evidence>
<dbReference type="SUPFAM" id="SSF158472">
    <property type="entry name" value="HAMP domain-like"/>
    <property type="match status" value="1"/>
</dbReference>
<proteinExistence type="predicted"/>
<dbReference type="InterPro" id="IPR052163">
    <property type="entry name" value="DGC-Regulatory_Protein"/>
</dbReference>
<dbReference type="PANTHER" id="PTHR46663">
    <property type="entry name" value="DIGUANYLATE CYCLASE DGCT-RELATED"/>
    <property type="match status" value="1"/>
</dbReference>
<feature type="domain" description="GGDEF" evidence="4">
    <location>
        <begin position="435"/>
        <end position="566"/>
    </location>
</feature>
<gene>
    <name evidence="5" type="ORF">PSQ39_12290</name>
</gene>
<evidence type="ECO:0000259" key="3">
    <source>
        <dbReference type="PROSITE" id="PS50885"/>
    </source>
</evidence>
<feature type="chain" id="PRO_5047216444" evidence="2">
    <location>
        <begin position="22"/>
        <end position="566"/>
    </location>
</feature>
<dbReference type="SMART" id="SM00304">
    <property type="entry name" value="HAMP"/>
    <property type="match status" value="1"/>
</dbReference>
<protein>
    <submittedName>
        <fullName evidence="5">GGDEF domain-containing protein</fullName>
    </submittedName>
</protein>
<dbReference type="SUPFAM" id="SSF55073">
    <property type="entry name" value="Nucleotide cyclase"/>
    <property type="match status" value="1"/>
</dbReference>
<keyword evidence="6" id="KW-1185">Reference proteome</keyword>
<evidence type="ECO:0000256" key="1">
    <source>
        <dbReference type="SAM" id="Phobius"/>
    </source>
</evidence>
<dbReference type="InterPro" id="IPR003660">
    <property type="entry name" value="HAMP_dom"/>
</dbReference>
<organism evidence="5 6">
    <name type="scientific">Curvibacter microcysteis</name>
    <dbReference type="NCBI Taxonomy" id="3026419"/>
    <lineage>
        <taxon>Bacteria</taxon>
        <taxon>Pseudomonadati</taxon>
        <taxon>Pseudomonadota</taxon>
        <taxon>Betaproteobacteria</taxon>
        <taxon>Burkholderiales</taxon>
        <taxon>Comamonadaceae</taxon>
        <taxon>Curvibacter</taxon>
    </lineage>
</organism>
<keyword evidence="2" id="KW-0732">Signal</keyword>
<dbReference type="PROSITE" id="PS50885">
    <property type="entry name" value="HAMP"/>
    <property type="match status" value="1"/>
</dbReference>
<feature type="transmembrane region" description="Helical" evidence="1">
    <location>
        <begin position="320"/>
        <end position="338"/>
    </location>
</feature>
<dbReference type="InterPro" id="IPR000160">
    <property type="entry name" value="GGDEF_dom"/>
</dbReference>
<dbReference type="Proteomes" id="UP001528672">
    <property type="component" value="Unassembled WGS sequence"/>
</dbReference>
<dbReference type="Gene3D" id="3.30.450.20">
    <property type="entry name" value="PAS domain"/>
    <property type="match status" value="1"/>
</dbReference>
<evidence type="ECO:0000256" key="2">
    <source>
        <dbReference type="SAM" id="SignalP"/>
    </source>
</evidence>
<keyword evidence="1" id="KW-0812">Transmembrane</keyword>
<dbReference type="CDD" id="cd06225">
    <property type="entry name" value="HAMP"/>
    <property type="match status" value="1"/>
</dbReference>
<name>A0ABT5MFP9_9BURK</name>
<dbReference type="InterPro" id="IPR029151">
    <property type="entry name" value="Sensor-like_sf"/>
</dbReference>
<dbReference type="NCBIfam" id="TIGR00254">
    <property type="entry name" value="GGDEF"/>
    <property type="match status" value="1"/>
</dbReference>
<dbReference type="Pfam" id="PF00990">
    <property type="entry name" value="GGDEF"/>
    <property type="match status" value="1"/>
</dbReference>
<dbReference type="RefSeq" id="WP_273927107.1">
    <property type="nucleotide sequence ID" value="NZ_JAQSIO010000004.1"/>
</dbReference>
<reference evidence="5 6" key="1">
    <citation type="submission" date="2023-02" db="EMBL/GenBank/DDBJ databases">
        <title>Bacterial whole genome sequence for Curvibacter sp. HBC28.</title>
        <authorList>
            <person name="Le V."/>
            <person name="Ko S.-R."/>
            <person name="Ahn C.-Y."/>
            <person name="Oh H.-M."/>
        </authorList>
    </citation>
    <scope>NUCLEOTIDE SEQUENCE [LARGE SCALE GENOMIC DNA]</scope>
    <source>
        <strain evidence="5 6">HBC28</strain>
    </source>
</reference>
<feature type="domain" description="HAMP" evidence="3">
    <location>
        <begin position="340"/>
        <end position="392"/>
    </location>
</feature>
<keyword evidence="1" id="KW-0472">Membrane</keyword>
<dbReference type="InterPro" id="IPR029787">
    <property type="entry name" value="Nucleotide_cyclase"/>
</dbReference>
<dbReference type="InterPro" id="IPR043128">
    <property type="entry name" value="Rev_trsase/Diguanyl_cyclase"/>
</dbReference>
<dbReference type="EMBL" id="JAQSIO010000004">
    <property type="protein sequence ID" value="MDD0815409.1"/>
    <property type="molecule type" value="Genomic_DNA"/>
</dbReference>
<feature type="signal peptide" evidence="2">
    <location>
        <begin position="1"/>
        <end position="21"/>
    </location>
</feature>
<dbReference type="Gene3D" id="3.30.70.270">
    <property type="match status" value="1"/>
</dbReference>
<evidence type="ECO:0000313" key="6">
    <source>
        <dbReference type="Proteomes" id="UP001528672"/>
    </source>
</evidence>
<dbReference type="Gene3D" id="6.10.340.10">
    <property type="match status" value="1"/>
</dbReference>
<keyword evidence="1" id="KW-1133">Transmembrane helix</keyword>
<dbReference type="SUPFAM" id="SSF103190">
    <property type="entry name" value="Sensory domain-like"/>
    <property type="match status" value="1"/>
</dbReference>